<dbReference type="Pfam" id="PF07686">
    <property type="entry name" value="V-set"/>
    <property type="match status" value="1"/>
</dbReference>
<feature type="domain" description="Ig-like" evidence="2">
    <location>
        <begin position="5"/>
        <end position="117"/>
    </location>
</feature>
<dbReference type="InterPro" id="IPR007110">
    <property type="entry name" value="Ig-like_dom"/>
</dbReference>
<sequence length="155" mass="17042">MAWTPLLLLLLTLCTGSVASSMLTQPLTLSVAFGSTVTITCQGELLDSYYAEWYQQKPDQAPVLVIYYGSKRPSGISTRFSGSYSSKMATLTLSGALAEDEADYYCQVWDSSVIMLSGTSRSQTRLPCWSYIMEANVLRGFLPDSLAPTQARWPP</sequence>
<dbReference type="InterPro" id="IPR036179">
    <property type="entry name" value="Ig-like_dom_sf"/>
</dbReference>
<dbReference type="Proteomes" id="UP000002281">
    <property type="component" value="Chromosome 8"/>
</dbReference>
<evidence type="ECO:0000259" key="2">
    <source>
        <dbReference type="PROSITE" id="PS50835"/>
    </source>
</evidence>
<proteinExistence type="predicted"/>
<dbReference type="InterPro" id="IPR003599">
    <property type="entry name" value="Ig_sub"/>
</dbReference>
<reference evidence="3" key="3">
    <citation type="submission" date="2025-09" db="UniProtKB">
        <authorList>
            <consortium name="Ensembl"/>
        </authorList>
    </citation>
    <scope>IDENTIFICATION</scope>
    <source>
        <strain evidence="3">Thoroughbred</strain>
    </source>
</reference>
<dbReference type="InterPro" id="IPR013106">
    <property type="entry name" value="Ig_V-set"/>
</dbReference>
<dbReference type="InterPro" id="IPR050150">
    <property type="entry name" value="IgV_Light_Chain"/>
</dbReference>
<dbReference type="GO" id="GO:0006955">
    <property type="term" value="P:immune response"/>
    <property type="evidence" value="ECO:0000318"/>
    <property type="project" value="GO_Central"/>
</dbReference>
<evidence type="ECO:0000256" key="1">
    <source>
        <dbReference type="SAM" id="SignalP"/>
    </source>
</evidence>
<dbReference type="PROSITE" id="PS50835">
    <property type="entry name" value="IG_LIKE"/>
    <property type="match status" value="1"/>
</dbReference>
<protein>
    <recommendedName>
        <fullName evidence="2">Ig-like domain-containing protein</fullName>
    </recommendedName>
</protein>
<name>A0A3Q2LCK6_HORSE</name>
<feature type="chain" id="PRO_5040171753" description="Ig-like domain-containing protein" evidence="1">
    <location>
        <begin position="20"/>
        <end position="155"/>
    </location>
</feature>
<dbReference type="PANTHER" id="PTHR23267">
    <property type="entry name" value="IMMUNOGLOBULIN LIGHT CHAIN"/>
    <property type="match status" value="1"/>
</dbReference>
<dbReference type="SMART" id="SM00406">
    <property type="entry name" value="IGv"/>
    <property type="match status" value="1"/>
</dbReference>
<evidence type="ECO:0000313" key="4">
    <source>
        <dbReference type="Proteomes" id="UP000002281"/>
    </source>
</evidence>
<dbReference type="AlphaFoldDB" id="A0A3Q2LCK6"/>
<dbReference type="Ensembl" id="ENSECAT00000049252.3">
    <property type="protein sequence ID" value="ENSECAP00000037792.2"/>
    <property type="gene ID" value="ENSECAG00000030534.3"/>
</dbReference>
<keyword evidence="1" id="KW-0732">Signal</keyword>
<keyword evidence="4" id="KW-1185">Reference proteome</keyword>
<dbReference type="GeneTree" id="ENSGT00940000153120"/>
<accession>A0A3Q2LCK6</accession>
<dbReference type="Gene3D" id="2.60.40.10">
    <property type="entry name" value="Immunoglobulins"/>
    <property type="match status" value="1"/>
</dbReference>
<dbReference type="GO" id="GO:0019814">
    <property type="term" value="C:immunoglobulin complex"/>
    <property type="evidence" value="ECO:0000318"/>
    <property type="project" value="GO_Central"/>
</dbReference>
<evidence type="ECO:0000313" key="3">
    <source>
        <dbReference type="Ensembl" id="ENSECAP00000037792.2"/>
    </source>
</evidence>
<reference evidence="3 4" key="1">
    <citation type="journal article" date="2009" name="Science">
        <title>Genome sequence, comparative analysis, and population genetics of the domestic horse.</title>
        <authorList>
            <consortium name="Broad Institute Genome Sequencing Platform"/>
            <consortium name="Broad Institute Whole Genome Assembly Team"/>
            <person name="Wade C.M."/>
            <person name="Giulotto E."/>
            <person name="Sigurdsson S."/>
            <person name="Zoli M."/>
            <person name="Gnerre S."/>
            <person name="Imsland F."/>
            <person name="Lear T.L."/>
            <person name="Adelson D.L."/>
            <person name="Bailey E."/>
            <person name="Bellone R.R."/>
            <person name="Bloecker H."/>
            <person name="Distl O."/>
            <person name="Edgar R.C."/>
            <person name="Garber M."/>
            <person name="Leeb T."/>
            <person name="Mauceli E."/>
            <person name="MacLeod J.N."/>
            <person name="Penedo M.C.T."/>
            <person name="Raison J.M."/>
            <person name="Sharpe T."/>
            <person name="Vogel J."/>
            <person name="Andersson L."/>
            <person name="Antczak D.F."/>
            <person name="Biagi T."/>
            <person name="Binns M.M."/>
            <person name="Chowdhary B.P."/>
            <person name="Coleman S.J."/>
            <person name="Della Valle G."/>
            <person name="Fryc S."/>
            <person name="Guerin G."/>
            <person name="Hasegawa T."/>
            <person name="Hill E.W."/>
            <person name="Jurka J."/>
            <person name="Kiialainen A."/>
            <person name="Lindgren G."/>
            <person name="Liu J."/>
            <person name="Magnani E."/>
            <person name="Mickelson J.R."/>
            <person name="Murray J."/>
            <person name="Nergadze S.G."/>
            <person name="Onofrio R."/>
            <person name="Pedroni S."/>
            <person name="Piras M.F."/>
            <person name="Raudsepp T."/>
            <person name="Rocchi M."/>
            <person name="Roeed K.H."/>
            <person name="Ryder O.A."/>
            <person name="Searle S."/>
            <person name="Skow L."/>
            <person name="Swinburne J.E."/>
            <person name="Syvaenen A.C."/>
            <person name="Tozaki T."/>
            <person name="Valberg S.J."/>
            <person name="Vaudin M."/>
            <person name="White J.R."/>
            <person name="Zody M.C."/>
            <person name="Lander E.S."/>
            <person name="Lindblad-Toh K."/>
        </authorList>
    </citation>
    <scope>NUCLEOTIDE SEQUENCE [LARGE SCALE GENOMIC DNA]</scope>
    <source>
        <strain evidence="3 4">Thoroughbred</strain>
    </source>
</reference>
<reference evidence="3" key="2">
    <citation type="submission" date="2025-08" db="UniProtKB">
        <authorList>
            <consortium name="Ensembl"/>
        </authorList>
    </citation>
    <scope>IDENTIFICATION</scope>
    <source>
        <strain evidence="3">Thoroughbred</strain>
    </source>
</reference>
<dbReference type="SUPFAM" id="SSF48726">
    <property type="entry name" value="Immunoglobulin"/>
    <property type="match status" value="1"/>
</dbReference>
<dbReference type="InterPro" id="IPR013783">
    <property type="entry name" value="Ig-like_fold"/>
</dbReference>
<organism evidence="3 4">
    <name type="scientific">Equus caballus</name>
    <name type="common">Horse</name>
    <dbReference type="NCBI Taxonomy" id="9796"/>
    <lineage>
        <taxon>Eukaryota</taxon>
        <taxon>Metazoa</taxon>
        <taxon>Chordata</taxon>
        <taxon>Craniata</taxon>
        <taxon>Vertebrata</taxon>
        <taxon>Euteleostomi</taxon>
        <taxon>Mammalia</taxon>
        <taxon>Eutheria</taxon>
        <taxon>Laurasiatheria</taxon>
        <taxon>Perissodactyla</taxon>
        <taxon>Equidae</taxon>
        <taxon>Equus</taxon>
    </lineage>
</organism>
<feature type="signal peptide" evidence="1">
    <location>
        <begin position="1"/>
        <end position="19"/>
    </location>
</feature>
<dbReference type="SMART" id="SM00409">
    <property type="entry name" value="IG"/>
    <property type="match status" value="1"/>
</dbReference>